<reference evidence="2" key="1">
    <citation type="journal article" date="2016" name="Nature">
        <title>The genome of the seagrass Zostera marina reveals angiosperm adaptation to the sea.</title>
        <authorList>
            <person name="Olsen J.L."/>
            <person name="Rouze P."/>
            <person name="Verhelst B."/>
            <person name="Lin Y.-C."/>
            <person name="Bayer T."/>
            <person name="Collen J."/>
            <person name="Dattolo E."/>
            <person name="De Paoli E."/>
            <person name="Dittami S."/>
            <person name="Maumus F."/>
            <person name="Michel G."/>
            <person name="Kersting A."/>
            <person name="Lauritano C."/>
            <person name="Lohaus R."/>
            <person name="Toepel M."/>
            <person name="Tonon T."/>
            <person name="Vanneste K."/>
            <person name="Amirebrahimi M."/>
            <person name="Brakel J."/>
            <person name="Bostroem C."/>
            <person name="Chovatia M."/>
            <person name="Grimwood J."/>
            <person name="Jenkins J.W."/>
            <person name="Jueterbock A."/>
            <person name="Mraz A."/>
            <person name="Stam W.T."/>
            <person name="Tice H."/>
            <person name="Bornberg-Bauer E."/>
            <person name="Green P.J."/>
            <person name="Pearson G.A."/>
            <person name="Procaccini G."/>
            <person name="Duarte C.M."/>
            <person name="Schmutz J."/>
            <person name="Reusch T.B.H."/>
            <person name="Van de Peer Y."/>
        </authorList>
    </citation>
    <scope>NUCLEOTIDE SEQUENCE [LARGE SCALE GENOMIC DNA]</scope>
    <source>
        <strain evidence="2">cv. Finnish</strain>
    </source>
</reference>
<comment type="caution">
    <text evidence="1">The sequence shown here is derived from an EMBL/GenBank/DDBJ whole genome shotgun (WGS) entry which is preliminary data.</text>
</comment>
<evidence type="ECO:0000313" key="1">
    <source>
        <dbReference type="EMBL" id="KMZ60390.1"/>
    </source>
</evidence>
<protein>
    <recommendedName>
        <fullName evidence="3">FBD domain-containing protein</fullName>
    </recommendedName>
</protein>
<name>A0A0K9NWM4_ZOSMR</name>
<evidence type="ECO:0008006" key="3">
    <source>
        <dbReference type="Google" id="ProtNLM"/>
    </source>
</evidence>
<sequence length="85" mass="9766">MKPPSLLSLSVDLVVDNIGDIHDLSFVPETILLTLLLKIIQRGKLTMKILKLFVKTNNEIILALIEYLHIEDFYLPLALKDSFRF</sequence>
<dbReference type="Proteomes" id="UP000036987">
    <property type="component" value="Unassembled WGS sequence"/>
</dbReference>
<accession>A0A0K9NWM4</accession>
<dbReference type="STRING" id="29655.A0A0K9NWM4"/>
<dbReference type="OrthoDB" id="1845870at2759"/>
<dbReference type="EMBL" id="LFYR01001623">
    <property type="protein sequence ID" value="KMZ60390.1"/>
    <property type="molecule type" value="Genomic_DNA"/>
</dbReference>
<keyword evidence="2" id="KW-1185">Reference proteome</keyword>
<evidence type="ECO:0000313" key="2">
    <source>
        <dbReference type="Proteomes" id="UP000036987"/>
    </source>
</evidence>
<gene>
    <name evidence="1" type="ORF">ZOSMA_5G02580</name>
</gene>
<dbReference type="AlphaFoldDB" id="A0A0K9NWM4"/>
<organism evidence="1 2">
    <name type="scientific">Zostera marina</name>
    <name type="common">Eelgrass</name>
    <dbReference type="NCBI Taxonomy" id="29655"/>
    <lineage>
        <taxon>Eukaryota</taxon>
        <taxon>Viridiplantae</taxon>
        <taxon>Streptophyta</taxon>
        <taxon>Embryophyta</taxon>
        <taxon>Tracheophyta</taxon>
        <taxon>Spermatophyta</taxon>
        <taxon>Magnoliopsida</taxon>
        <taxon>Liliopsida</taxon>
        <taxon>Zosteraceae</taxon>
        <taxon>Zostera</taxon>
    </lineage>
</organism>
<proteinExistence type="predicted"/>